<dbReference type="InterPro" id="IPR027417">
    <property type="entry name" value="P-loop_NTPase"/>
</dbReference>
<gene>
    <name evidence="5" type="ORF">E2986_13211</name>
</gene>
<protein>
    <recommendedName>
        <fullName evidence="7">Adenylate kinase</fullName>
    </recommendedName>
</protein>
<organism evidence="5 6">
    <name type="scientific">Frieseomelitta varia</name>
    <dbReference type="NCBI Taxonomy" id="561572"/>
    <lineage>
        <taxon>Eukaryota</taxon>
        <taxon>Metazoa</taxon>
        <taxon>Ecdysozoa</taxon>
        <taxon>Arthropoda</taxon>
        <taxon>Hexapoda</taxon>
        <taxon>Insecta</taxon>
        <taxon>Pterygota</taxon>
        <taxon>Neoptera</taxon>
        <taxon>Endopterygota</taxon>
        <taxon>Hymenoptera</taxon>
        <taxon>Apocrita</taxon>
        <taxon>Aculeata</taxon>
        <taxon>Apoidea</taxon>
        <taxon>Anthophila</taxon>
        <taxon>Apidae</taxon>
        <taxon>Frieseomelitta</taxon>
    </lineage>
</organism>
<comment type="similarity">
    <text evidence="4">Belongs to the adenylate kinase family.</text>
</comment>
<evidence type="ECO:0000256" key="4">
    <source>
        <dbReference type="RuleBase" id="RU003330"/>
    </source>
</evidence>
<feature type="non-terminal residue" evidence="5">
    <location>
        <position position="1"/>
    </location>
</feature>
<dbReference type="AlphaFoldDB" id="A0A833W1J7"/>
<dbReference type="PANTHER" id="PTHR23359">
    <property type="entry name" value="NUCLEOTIDE KINASE"/>
    <property type="match status" value="1"/>
</dbReference>
<dbReference type="Proteomes" id="UP000655588">
    <property type="component" value="Unassembled WGS sequence"/>
</dbReference>
<evidence type="ECO:0000313" key="5">
    <source>
        <dbReference type="EMBL" id="KAF3420987.1"/>
    </source>
</evidence>
<dbReference type="Pfam" id="PF00406">
    <property type="entry name" value="ADK"/>
    <property type="match status" value="1"/>
</dbReference>
<evidence type="ECO:0000256" key="1">
    <source>
        <dbReference type="ARBA" id="ARBA00022679"/>
    </source>
</evidence>
<name>A0A833W1J7_9HYME</name>
<dbReference type="PRINTS" id="PR00094">
    <property type="entry name" value="ADENYLTKNASE"/>
</dbReference>
<dbReference type="HAMAP" id="MF_00235">
    <property type="entry name" value="Adenylate_kinase_Adk"/>
    <property type="match status" value="1"/>
</dbReference>
<evidence type="ECO:0000313" key="6">
    <source>
        <dbReference type="Proteomes" id="UP000655588"/>
    </source>
</evidence>
<dbReference type="Gene3D" id="3.40.50.300">
    <property type="entry name" value="P-loop containing nucleotide triphosphate hydrolases"/>
    <property type="match status" value="1"/>
</dbReference>
<keyword evidence="3 4" id="KW-0418">Kinase</keyword>
<dbReference type="InterPro" id="IPR000850">
    <property type="entry name" value="Adenylat/UMP-CMP_kin"/>
</dbReference>
<dbReference type="GO" id="GO:0006139">
    <property type="term" value="P:nucleobase-containing compound metabolic process"/>
    <property type="evidence" value="ECO:0007669"/>
    <property type="project" value="InterPro"/>
</dbReference>
<keyword evidence="1 4" id="KW-0808">Transferase</keyword>
<dbReference type="GO" id="GO:0019205">
    <property type="term" value="F:nucleobase-containing compound kinase activity"/>
    <property type="evidence" value="ECO:0007669"/>
    <property type="project" value="InterPro"/>
</dbReference>
<dbReference type="GO" id="GO:0005524">
    <property type="term" value="F:ATP binding"/>
    <property type="evidence" value="ECO:0007669"/>
    <property type="project" value="InterPro"/>
</dbReference>
<proteinExistence type="inferred from homology"/>
<dbReference type="CDD" id="cd01428">
    <property type="entry name" value="ADK"/>
    <property type="match status" value="1"/>
</dbReference>
<accession>A0A833W1J7</accession>
<reference evidence="5" key="1">
    <citation type="submission" date="2019-11" db="EMBL/GenBank/DDBJ databases">
        <title>The nuclear and mitochondrial genomes of Frieseomelitta varia - a highly eusocial stingless bee (Meliponini) with a permanently sterile worker caste.</title>
        <authorList>
            <person name="Freitas F.C.P."/>
            <person name="Lourenco A.P."/>
            <person name="Nunes F.M.F."/>
            <person name="Paschoal A.R."/>
            <person name="Abreu F.C.P."/>
            <person name="Barbin F.O."/>
            <person name="Bataglia L."/>
            <person name="Cardoso-Junior C.A.M."/>
            <person name="Cervoni M.S."/>
            <person name="Silva S.R."/>
            <person name="Dalarmi F."/>
            <person name="Del Lama M.A."/>
            <person name="Depintor T.S."/>
            <person name="Ferreira K.M."/>
            <person name="Goria P.S."/>
            <person name="Jaskot M.C."/>
            <person name="Lago D.C."/>
            <person name="Luna-Lucena D."/>
            <person name="Moda L.M."/>
            <person name="Nascimento L."/>
            <person name="Pedrino M."/>
            <person name="Rabico F.O."/>
            <person name="Sanches F.C."/>
            <person name="Santos D.E."/>
            <person name="Santos C.G."/>
            <person name="Vieira J."/>
            <person name="Lopes T.F."/>
            <person name="Barchuk A.R."/>
            <person name="Hartfelder K."/>
            <person name="Simoes Z.L.P."/>
            <person name="Bitondi M.M.G."/>
            <person name="Pinheiro D.G."/>
        </authorList>
    </citation>
    <scope>NUCLEOTIDE SEQUENCE</scope>
    <source>
        <strain evidence="5">USP_RPSP 00005682</strain>
        <tissue evidence="5">Whole individual</tissue>
    </source>
</reference>
<evidence type="ECO:0000256" key="2">
    <source>
        <dbReference type="ARBA" id="ARBA00022741"/>
    </source>
</evidence>
<comment type="caution">
    <text evidence="5">The sequence shown here is derived from an EMBL/GenBank/DDBJ whole genome shotgun (WGS) entry which is preliminary data.</text>
</comment>
<dbReference type="SUPFAM" id="SSF52540">
    <property type="entry name" value="P-loop containing nucleoside triphosphate hydrolases"/>
    <property type="match status" value="1"/>
</dbReference>
<keyword evidence="6" id="KW-1185">Reference proteome</keyword>
<sequence length="293" mass="33130">TTSENVIDTWLIQAVFNERIRCDCCRTSRKKSNYGVKLFEKDRTLRKSRTRRESCITTPYHRALDPCSNSAGKARELLVGMGICFNKDEKDLTGDRADPRPLRSSRAIVIFVIGGPGVGKNTLGKKLALKFSLVLVSISAILREEIAKGTERGHLYKSFMEKGDLLPAVTVVQLLVRKMLAYPDANGYLIIGFPRDKKQAVLFNTEVKPPDLIINLCARKSILQKRLAQRAVETLRFDDTEETIRNRITNYFVNLEGAIMPNRVVMKMVDAELSMEEVYNVACSLIEKTLIKE</sequence>
<keyword evidence="2" id="KW-0547">Nucleotide-binding</keyword>
<dbReference type="EMBL" id="WNWW01000903">
    <property type="protein sequence ID" value="KAF3420987.1"/>
    <property type="molecule type" value="Genomic_DNA"/>
</dbReference>
<evidence type="ECO:0008006" key="7">
    <source>
        <dbReference type="Google" id="ProtNLM"/>
    </source>
</evidence>
<evidence type="ECO:0000256" key="3">
    <source>
        <dbReference type="ARBA" id="ARBA00022777"/>
    </source>
</evidence>